<sequence length="68" mass="7477">MQIILNGAERRFETPPSVAQLLDMLGLSGHRVAVEVNHEIVPRSRHGEHVLQDNDRVEVVRAIGGGAE</sequence>
<comment type="caution">
    <text evidence="1">The sequence shown here is derived from an EMBL/GenBank/DDBJ whole genome shotgun (WGS) entry which is preliminary data.</text>
</comment>
<reference evidence="1 2" key="1">
    <citation type="journal article" date="2016" name="Nat. Commun.">
        <title>Thousands of microbial genomes shed light on interconnected biogeochemical processes in an aquifer system.</title>
        <authorList>
            <person name="Anantharaman K."/>
            <person name="Brown C.T."/>
            <person name="Hug L.A."/>
            <person name="Sharon I."/>
            <person name="Castelle C.J."/>
            <person name="Probst A.J."/>
            <person name="Thomas B.C."/>
            <person name="Singh A."/>
            <person name="Wilkins M.J."/>
            <person name="Karaoz U."/>
            <person name="Brodie E.L."/>
            <person name="Williams K.H."/>
            <person name="Hubbard S.S."/>
            <person name="Banfield J.F."/>
        </authorList>
    </citation>
    <scope>NUCLEOTIDE SEQUENCE [LARGE SCALE GENOMIC DNA]</scope>
</reference>
<dbReference type="Proteomes" id="UP000179334">
    <property type="component" value="Unassembled WGS sequence"/>
</dbReference>
<evidence type="ECO:0000313" key="1">
    <source>
        <dbReference type="EMBL" id="OGI41021.1"/>
    </source>
</evidence>
<evidence type="ECO:0000313" key="2">
    <source>
        <dbReference type="Proteomes" id="UP000179334"/>
    </source>
</evidence>
<dbReference type="SUPFAM" id="SSF54285">
    <property type="entry name" value="MoaD/ThiS"/>
    <property type="match status" value="1"/>
</dbReference>
<dbReference type="CDD" id="cd00565">
    <property type="entry name" value="Ubl_ThiS"/>
    <property type="match status" value="1"/>
</dbReference>
<accession>A0A1F6T7A7</accession>
<dbReference type="InterPro" id="IPR010035">
    <property type="entry name" value="Thi_S"/>
</dbReference>
<dbReference type="EMBL" id="MFSR01000007">
    <property type="protein sequence ID" value="OGI41021.1"/>
    <property type="molecule type" value="Genomic_DNA"/>
</dbReference>
<dbReference type="AlphaFoldDB" id="A0A1F6T7A7"/>
<dbReference type="InterPro" id="IPR016155">
    <property type="entry name" value="Mopterin_synth/thiamin_S_b"/>
</dbReference>
<dbReference type="PANTHER" id="PTHR34472:SF1">
    <property type="entry name" value="SULFUR CARRIER PROTEIN THIS"/>
    <property type="match status" value="1"/>
</dbReference>
<protein>
    <submittedName>
        <fullName evidence="1">Thiamine biosynthesis protein ThiS</fullName>
    </submittedName>
</protein>
<organism evidence="1 2">
    <name type="scientific">Candidatus Muproteobacteria bacterium RBG_16_64_10</name>
    <dbReference type="NCBI Taxonomy" id="1817757"/>
    <lineage>
        <taxon>Bacteria</taxon>
        <taxon>Pseudomonadati</taxon>
        <taxon>Pseudomonadota</taxon>
        <taxon>Candidatus Muproteobacteria</taxon>
    </lineage>
</organism>
<dbReference type="InterPro" id="IPR003749">
    <property type="entry name" value="ThiS/MoaD-like"/>
</dbReference>
<dbReference type="Gene3D" id="3.10.20.30">
    <property type="match status" value="1"/>
</dbReference>
<dbReference type="PANTHER" id="PTHR34472">
    <property type="entry name" value="SULFUR CARRIER PROTEIN THIS"/>
    <property type="match status" value="1"/>
</dbReference>
<dbReference type="NCBIfam" id="TIGR01683">
    <property type="entry name" value="thiS"/>
    <property type="match status" value="1"/>
</dbReference>
<dbReference type="InterPro" id="IPR012675">
    <property type="entry name" value="Beta-grasp_dom_sf"/>
</dbReference>
<name>A0A1F6T7A7_9PROT</name>
<proteinExistence type="predicted"/>
<gene>
    <name evidence="1" type="ORF">A2V91_04385</name>
</gene>
<dbReference type="Pfam" id="PF02597">
    <property type="entry name" value="ThiS"/>
    <property type="match status" value="1"/>
</dbReference>